<gene>
    <name evidence="8" type="ORF">CPG37_10380</name>
</gene>
<evidence type="ECO:0000256" key="4">
    <source>
        <dbReference type="ARBA" id="ARBA00022989"/>
    </source>
</evidence>
<feature type="transmembrane region" description="Helical" evidence="6">
    <location>
        <begin position="116"/>
        <end position="137"/>
    </location>
</feature>
<reference evidence="8 9" key="1">
    <citation type="submission" date="2017-09" db="EMBL/GenBank/DDBJ databases">
        <authorList>
            <person name="Perez-Cataluna A."/>
            <person name="Figueras M.J."/>
            <person name="Salas-Masso N."/>
        </authorList>
    </citation>
    <scope>NUCLEOTIDE SEQUENCE [LARGE SCALE GENOMIC DNA]</scope>
    <source>
        <strain evidence="8 9">F138-33</strain>
    </source>
</reference>
<feature type="transmembrane region" description="Helical" evidence="6">
    <location>
        <begin position="37"/>
        <end position="57"/>
    </location>
</feature>
<evidence type="ECO:0000256" key="1">
    <source>
        <dbReference type="ARBA" id="ARBA00004651"/>
    </source>
</evidence>
<organism evidence="8 9">
    <name type="scientific">Malaciobacter canalis</name>
    <dbReference type="NCBI Taxonomy" id="1912871"/>
    <lineage>
        <taxon>Bacteria</taxon>
        <taxon>Pseudomonadati</taxon>
        <taxon>Campylobacterota</taxon>
        <taxon>Epsilonproteobacteria</taxon>
        <taxon>Campylobacterales</taxon>
        <taxon>Arcobacteraceae</taxon>
        <taxon>Malaciobacter</taxon>
    </lineage>
</organism>
<comment type="caution">
    <text evidence="8">The sequence shown here is derived from an EMBL/GenBank/DDBJ whole genome shotgun (WGS) entry which is preliminary data.</text>
</comment>
<keyword evidence="4 6" id="KW-1133">Transmembrane helix</keyword>
<evidence type="ECO:0000256" key="2">
    <source>
        <dbReference type="ARBA" id="ARBA00022475"/>
    </source>
</evidence>
<keyword evidence="2" id="KW-1003">Cell membrane</keyword>
<evidence type="ECO:0000259" key="7">
    <source>
        <dbReference type="Pfam" id="PF06271"/>
    </source>
</evidence>
<evidence type="ECO:0000256" key="5">
    <source>
        <dbReference type="ARBA" id="ARBA00023136"/>
    </source>
</evidence>
<protein>
    <recommendedName>
        <fullName evidence="7">RDD domain-containing protein</fullName>
    </recommendedName>
</protein>
<evidence type="ECO:0000313" key="9">
    <source>
        <dbReference type="Proteomes" id="UP000221384"/>
    </source>
</evidence>
<dbReference type="Pfam" id="PF06271">
    <property type="entry name" value="RDD"/>
    <property type="match status" value="1"/>
</dbReference>
<keyword evidence="3 6" id="KW-0812">Transmembrane</keyword>
<comment type="subcellular location">
    <subcellularLocation>
        <location evidence="1">Cell membrane</location>
        <topology evidence="1">Multi-pass membrane protein</topology>
    </subcellularLocation>
</comment>
<accession>A0ABX4LNV7</accession>
<dbReference type="Proteomes" id="UP000221384">
    <property type="component" value="Unassembled WGS sequence"/>
</dbReference>
<dbReference type="InterPro" id="IPR051791">
    <property type="entry name" value="Pra-immunoreactive"/>
</dbReference>
<dbReference type="RefSeq" id="WP_099334899.1">
    <property type="nucleotide sequence ID" value="NZ_CP042812.1"/>
</dbReference>
<evidence type="ECO:0000313" key="8">
    <source>
        <dbReference type="EMBL" id="PHO09298.1"/>
    </source>
</evidence>
<proteinExistence type="predicted"/>
<evidence type="ECO:0000256" key="6">
    <source>
        <dbReference type="SAM" id="Phobius"/>
    </source>
</evidence>
<keyword evidence="9" id="KW-1185">Reference proteome</keyword>
<feature type="domain" description="RDD" evidence="7">
    <location>
        <begin position="28"/>
        <end position="149"/>
    </location>
</feature>
<dbReference type="EMBL" id="NWVW01000012">
    <property type="protein sequence ID" value="PHO09298.1"/>
    <property type="molecule type" value="Genomic_DNA"/>
</dbReference>
<dbReference type="PANTHER" id="PTHR36115">
    <property type="entry name" value="PROLINE-RICH ANTIGEN HOMOLOG-RELATED"/>
    <property type="match status" value="1"/>
</dbReference>
<evidence type="ECO:0000256" key="3">
    <source>
        <dbReference type="ARBA" id="ARBA00022692"/>
    </source>
</evidence>
<sequence length="156" mass="18073">MRWRDVKQSKTNNKQETIIKEDNSNPCASLFSRFKSFITDSFLITTPITYLVIYLVLNGGEDFAQNRAYGWSLILGISAVIILFFWYVKQQTPGMKAYSLKIVTSKNKKITFLQALLRYIATLVSIVSVFLMFLPFLHKQKKSFQDLISRTIIIDE</sequence>
<dbReference type="PANTHER" id="PTHR36115:SF4">
    <property type="entry name" value="MEMBRANE PROTEIN"/>
    <property type="match status" value="1"/>
</dbReference>
<name>A0ABX4LNV7_9BACT</name>
<feature type="transmembrane region" description="Helical" evidence="6">
    <location>
        <begin position="69"/>
        <end position="88"/>
    </location>
</feature>
<dbReference type="InterPro" id="IPR010432">
    <property type="entry name" value="RDD"/>
</dbReference>
<keyword evidence="5 6" id="KW-0472">Membrane</keyword>